<sequence>MEKLHERKINGSYKLLKGKYFEEIQRVTNNPVIKKKVAIIPFSGESRNPRIS</sequence>
<dbReference type="Proteomes" id="UP001140949">
    <property type="component" value="Unassembled WGS sequence"/>
</dbReference>
<evidence type="ECO:0000313" key="2">
    <source>
        <dbReference type="Proteomes" id="UP001140949"/>
    </source>
</evidence>
<dbReference type="AlphaFoldDB" id="A0AAX6DRM2"/>
<dbReference type="EMBL" id="JANAVB010042420">
    <property type="protein sequence ID" value="KAJ6794319.1"/>
    <property type="molecule type" value="Genomic_DNA"/>
</dbReference>
<reference evidence="1" key="2">
    <citation type="submission" date="2023-04" db="EMBL/GenBank/DDBJ databases">
        <authorList>
            <person name="Bruccoleri R.E."/>
            <person name="Oakeley E.J."/>
            <person name="Faust A.-M."/>
            <person name="Dessus-Babus S."/>
            <person name="Altorfer M."/>
            <person name="Burckhardt D."/>
            <person name="Oertli M."/>
            <person name="Naumann U."/>
            <person name="Petersen F."/>
            <person name="Wong J."/>
        </authorList>
    </citation>
    <scope>NUCLEOTIDE SEQUENCE</scope>
    <source>
        <strain evidence="1">GSM-AAB239-AS_SAM_17_03QT</strain>
        <tissue evidence="1">Leaf</tissue>
    </source>
</reference>
<name>A0AAX6DRM2_IRIPA</name>
<protein>
    <submittedName>
        <fullName evidence="1">Cytochrome c biogenesis protein (Chloroplast)</fullName>
    </submittedName>
</protein>
<organism evidence="1 2">
    <name type="scientific">Iris pallida</name>
    <name type="common">Sweet iris</name>
    <dbReference type="NCBI Taxonomy" id="29817"/>
    <lineage>
        <taxon>Eukaryota</taxon>
        <taxon>Viridiplantae</taxon>
        <taxon>Streptophyta</taxon>
        <taxon>Embryophyta</taxon>
        <taxon>Tracheophyta</taxon>
        <taxon>Spermatophyta</taxon>
        <taxon>Magnoliopsida</taxon>
        <taxon>Liliopsida</taxon>
        <taxon>Asparagales</taxon>
        <taxon>Iridaceae</taxon>
        <taxon>Iridoideae</taxon>
        <taxon>Irideae</taxon>
        <taxon>Iris</taxon>
    </lineage>
</organism>
<gene>
    <name evidence="1" type="ORF">M6B38_231925</name>
</gene>
<keyword evidence="2" id="KW-1185">Reference proteome</keyword>
<evidence type="ECO:0000313" key="1">
    <source>
        <dbReference type="EMBL" id="KAJ6794319.1"/>
    </source>
</evidence>
<proteinExistence type="predicted"/>
<accession>A0AAX6DRM2</accession>
<comment type="caution">
    <text evidence="1">The sequence shown here is derived from an EMBL/GenBank/DDBJ whole genome shotgun (WGS) entry which is preliminary data.</text>
</comment>
<reference evidence="1" key="1">
    <citation type="journal article" date="2023" name="GigaByte">
        <title>Genome assembly of the bearded iris, Iris pallida Lam.</title>
        <authorList>
            <person name="Bruccoleri R.E."/>
            <person name="Oakeley E.J."/>
            <person name="Faust A.M.E."/>
            <person name="Altorfer M."/>
            <person name="Dessus-Babus S."/>
            <person name="Burckhardt D."/>
            <person name="Oertli M."/>
            <person name="Naumann U."/>
            <person name="Petersen F."/>
            <person name="Wong J."/>
        </authorList>
    </citation>
    <scope>NUCLEOTIDE SEQUENCE</scope>
    <source>
        <strain evidence="1">GSM-AAB239-AS_SAM_17_03QT</strain>
    </source>
</reference>